<gene>
    <name evidence="12" type="ORF">LRAMOSA08803</name>
</gene>
<dbReference type="InterPro" id="IPR013083">
    <property type="entry name" value="Znf_RING/FYVE/PHD"/>
</dbReference>
<feature type="compositionally biased region" description="Acidic residues" evidence="9">
    <location>
        <begin position="480"/>
        <end position="492"/>
    </location>
</feature>
<comment type="pathway">
    <text evidence="1">Protein modification; protein sumoylation.</text>
</comment>
<proteinExistence type="inferred from homology"/>
<feature type="region of interest" description="Disordered" evidence="9">
    <location>
        <begin position="412"/>
        <end position="492"/>
    </location>
</feature>
<dbReference type="PROSITE" id="PS51044">
    <property type="entry name" value="ZF_SP_RING"/>
    <property type="match status" value="1"/>
</dbReference>
<dbReference type="PANTHER" id="PTHR10782:SF4">
    <property type="entry name" value="TONALLI, ISOFORM E"/>
    <property type="match status" value="1"/>
</dbReference>
<keyword evidence="7" id="KW-0862">Zinc</keyword>
<evidence type="ECO:0000256" key="9">
    <source>
        <dbReference type="SAM" id="MobiDB-lite"/>
    </source>
</evidence>
<evidence type="ECO:0000259" key="11">
    <source>
        <dbReference type="PROSITE" id="PS51466"/>
    </source>
</evidence>
<dbReference type="Gene3D" id="3.30.40.10">
    <property type="entry name" value="Zinc/RING finger domain, C3HC4 (zinc finger)"/>
    <property type="match status" value="1"/>
</dbReference>
<feature type="domain" description="SP-RING-type" evidence="10">
    <location>
        <begin position="310"/>
        <end position="392"/>
    </location>
</feature>
<accession>A0A077WFS0</accession>
<dbReference type="InterPro" id="IPR031141">
    <property type="entry name" value="SIZ1/2_SP-RING"/>
</dbReference>
<evidence type="ECO:0000256" key="7">
    <source>
        <dbReference type="ARBA" id="ARBA00022833"/>
    </source>
</evidence>
<sequence length="492" mass="55755">MLRVEELKGVLRDFSTQFGGKRQTQGNKAVLVARIATMVQSFVCDNQSSKLLTALRIMNQYATPERYWIYAHQNVYNIRLLPQEERSRFAQNVLDATRSRAISSSRVAFSASQSPYSNIPSRPTPQQAISTSAHQIVYAPNVHFISNAFYRSLTRVTIPVICYESYTGARKRIISFKLTKEHQDMLKRPYRELRLTCGVLKKSHTLIQHLPLEYPPVCEISVNGQRITIPGVRGSIRKLPTAVNPPDITKLCNINEDNTVDVTYGCAIQKYAIAIEIVEHKPVPTLVQEMREHRLLSKQQVIQQYQQKRQDADIVLEAEMLSLKCPLGFTRITAPCRSKSCSHMQCFDAITFLSMNEQTPTWTCPVCNQKINSIQDLVIDGYFDDILSTVDGDVHSVRIDSDGQLQLLKENNTDSMPSEASTRDTNENTIIILDDDDEVDVKTTQEPGIGDKRSREDDTTSDPSTRQKMNAHPQVIDLTLSDDDDDDEEVQQ</sequence>
<dbReference type="InterPro" id="IPR004181">
    <property type="entry name" value="Znf_MIZ"/>
</dbReference>
<dbReference type="Pfam" id="PF14324">
    <property type="entry name" value="PINIT"/>
    <property type="match status" value="1"/>
</dbReference>
<evidence type="ECO:0008006" key="13">
    <source>
        <dbReference type="Google" id="ProtNLM"/>
    </source>
</evidence>
<dbReference type="InterPro" id="IPR038654">
    <property type="entry name" value="PINIT_sf"/>
</dbReference>
<organism evidence="12">
    <name type="scientific">Lichtheimia ramosa</name>
    <dbReference type="NCBI Taxonomy" id="688394"/>
    <lineage>
        <taxon>Eukaryota</taxon>
        <taxon>Fungi</taxon>
        <taxon>Fungi incertae sedis</taxon>
        <taxon>Mucoromycota</taxon>
        <taxon>Mucoromycotina</taxon>
        <taxon>Mucoromycetes</taxon>
        <taxon>Mucorales</taxon>
        <taxon>Lichtheimiaceae</taxon>
        <taxon>Lichtheimia</taxon>
    </lineage>
</organism>
<dbReference type="GO" id="GO:0016925">
    <property type="term" value="P:protein sumoylation"/>
    <property type="evidence" value="ECO:0007669"/>
    <property type="project" value="UniProtKB-UniPathway"/>
</dbReference>
<dbReference type="OrthoDB" id="28127at2759"/>
<dbReference type="GO" id="GO:0061665">
    <property type="term" value="F:SUMO ligase activity"/>
    <property type="evidence" value="ECO:0007669"/>
    <property type="project" value="TreeGrafter"/>
</dbReference>
<dbReference type="SUPFAM" id="SSF57850">
    <property type="entry name" value="RING/U-box"/>
    <property type="match status" value="1"/>
</dbReference>
<dbReference type="PANTHER" id="PTHR10782">
    <property type="entry name" value="ZINC FINGER MIZ DOMAIN-CONTAINING PROTEIN"/>
    <property type="match status" value="1"/>
</dbReference>
<feature type="domain" description="PINIT" evidence="11">
    <location>
        <begin position="128"/>
        <end position="281"/>
    </location>
</feature>
<dbReference type="Pfam" id="PF02891">
    <property type="entry name" value="zf-MIZ"/>
    <property type="match status" value="1"/>
</dbReference>
<dbReference type="CDD" id="cd16792">
    <property type="entry name" value="SP-RING_Siz-like"/>
    <property type="match status" value="1"/>
</dbReference>
<evidence type="ECO:0000256" key="5">
    <source>
        <dbReference type="ARBA" id="ARBA00022771"/>
    </source>
</evidence>
<evidence type="ECO:0000256" key="4">
    <source>
        <dbReference type="ARBA" id="ARBA00022723"/>
    </source>
</evidence>
<dbReference type="InterPro" id="IPR023321">
    <property type="entry name" value="PINIT"/>
</dbReference>
<dbReference type="GO" id="GO:0000785">
    <property type="term" value="C:chromatin"/>
    <property type="evidence" value="ECO:0007669"/>
    <property type="project" value="TreeGrafter"/>
</dbReference>
<reference evidence="12" key="1">
    <citation type="journal article" date="2014" name="Genome Announc.">
        <title>De novo whole-genome sequence and genome annotation of Lichtheimia ramosa.</title>
        <authorList>
            <person name="Linde J."/>
            <person name="Schwartze V."/>
            <person name="Binder U."/>
            <person name="Lass-Florl C."/>
            <person name="Voigt K."/>
            <person name="Horn F."/>
        </authorList>
    </citation>
    <scope>NUCLEOTIDE SEQUENCE</scope>
    <source>
        <strain evidence="12">JMRC FSU:6197</strain>
    </source>
</reference>
<evidence type="ECO:0000256" key="2">
    <source>
        <dbReference type="ARBA" id="ARBA00005383"/>
    </source>
</evidence>
<keyword evidence="4" id="KW-0479">Metal-binding</keyword>
<feature type="compositionally biased region" description="Basic and acidic residues" evidence="9">
    <location>
        <begin position="449"/>
        <end position="458"/>
    </location>
</feature>
<dbReference type="AlphaFoldDB" id="A0A077WFS0"/>
<evidence type="ECO:0000259" key="10">
    <source>
        <dbReference type="PROSITE" id="PS51044"/>
    </source>
</evidence>
<dbReference type="GO" id="GO:0008270">
    <property type="term" value="F:zinc ion binding"/>
    <property type="evidence" value="ECO:0007669"/>
    <property type="project" value="UniProtKB-KW"/>
</dbReference>
<dbReference type="Gene3D" id="2.60.120.780">
    <property type="entry name" value="PINIT domain"/>
    <property type="match status" value="1"/>
</dbReference>
<dbReference type="EMBL" id="LK023319">
    <property type="protein sequence ID" value="CDS06275.1"/>
    <property type="molecule type" value="Genomic_DNA"/>
</dbReference>
<dbReference type="PROSITE" id="PS51466">
    <property type="entry name" value="PINIT"/>
    <property type="match status" value="1"/>
</dbReference>
<dbReference type="UniPathway" id="UPA00886"/>
<keyword evidence="6" id="KW-0833">Ubl conjugation pathway</keyword>
<protein>
    <recommendedName>
        <fullName evidence="13">SP-RING-type domain-containing protein</fullName>
    </recommendedName>
</protein>
<keyword evidence="5 8" id="KW-0863">Zinc-finger</keyword>
<evidence type="ECO:0000256" key="3">
    <source>
        <dbReference type="ARBA" id="ARBA00022679"/>
    </source>
</evidence>
<evidence type="ECO:0000256" key="6">
    <source>
        <dbReference type="ARBA" id="ARBA00022786"/>
    </source>
</evidence>
<evidence type="ECO:0000313" key="12">
    <source>
        <dbReference type="EMBL" id="CDS06275.1"/>
    </source>
</evidence>
<name>A0A077WFS0_9FUNG</name>
<keyword evidence="3" id="KW-0808">Transferase</keyword>
<evidence type="ECO:0000256" key="1">
    <source>
        <dbReference type="ARBA" id="ARBA00004718"/>
    </source>
</evidence>
<evidence type="ECO:0000256" key="8">
    <source>
        <dbReference type="PROSITE-ProRule" id="PRU00452"/>
    </source>
</evidence>
<comment type="similarity">
    <text evidence="2">Belongs to the PIAS family.</text>
</comment>